<name>A0ABZ0B9A0_9SPHN</name>
<dbReference type="Pfam" id="PF02470">
    <property type="entry name" value="MlaD"/>
    <property type="match status" value="1"/>
</dbReference>
<sequence length="325" mass="34581">METRSNHVLVGAVVLILLAVLALFTVWLAQVSGTSEKYYDIFFKEAVDGLNKGSPVAYSGVPSGQVKEIAIFEKDPQYVRVRISVDQDVPVLQGTTATIQGIGFTGVSQVQLDGAIKGAPPIRCPDKDPGMDCPLGVPVIPTKQGGLGAILSSAPQLLERLTTLTERLTELLSDKNQASIAGILENTNRLTDALADRGPEIAATLAETRIAIQKAGDAAQQIGELADTTDQVLAQDVKPAMGNLNRAVQSAQHSMETLDSAIGDARPGLKTFSGQTMPEVNQLVRDLRQMTEALNSVAQKVDQRGATSILASPKLPDYEPKDDSQ</sequence>
<evidence type="ECO:0000259" key="1">
    <source>
        <dbReference type="Pfam" id="PF02470"/>
    </source>
</evidence>
<dbReference type="PANTHER" id="PTHR36698:SF2">
    <property type="entry name" value="MCE_MLAD DOMAIN-CONTAINING PROTEIN"/>
    <property type="match status" value="1"/>
</dbReference>
<dbReference type="Gene3D" id="1.10.287.950">
    <property type="entry name" value="Methyl-accepting chemotaxis protein"/>
    <property type="match status" value="1"/>
</dbReference>
<keyword evidence="3" id="KW-1185">Reference proteome</keyword>
<evidence type="ECO:0000313" key="2">
    <source>
        <dbReference type="EMBL" id="WNO53869.1"/>
    </source>
</evidence>
<accession>A0ABZ0B9A0</accession>
<dbReference type="Proteomes" id="UP001302249">
    <property type="component" value="Chromosome"/>
</dbReference>
<reference evidence="2 3" key="1">
    <citation type="submission" date="2023-09" db="EMBL/GenBank/DDBJ databases">
        <authorList>
            <person name="Rey-Velasco X."/>
        </authorList>
    </citation>
    <scope>NUCLEOTIDE SEQUENCE [LARGE SCALE GENOMIC DNA]</scope>
    <source>
        <strain evidence="2 3">W311</strain>
    </source>
</reference>
<dbReference type="RefSeq" id="WP_313915748.1">
    <property type="nucleotide sequence ID" value="NZ_CP135076.1"/>
</dbReference>
<protein>
    <submittedName>
        <fullName evidence="2">MlaD family protein</fullName>
    </submittedName>
</protein>
<evidence type="ECO:0000313" key="3">
    <source>
        <dbReference type="Proteomes" id="UP001302249"/>
    </source>
</evidence>
<dbReference type="InterPro" id="IPR003399">
    <property type="entry name" value="Mce/MlaD"/>
</dbReference>
<proteinExistence type="predicted"/>
<dbReference type="PANTHER" id="PTHR36698">
    <property type="entry name" value="BLL5892 PROTEIN"/>
    <property type="match status" value="1"/>
</dbReference>
<organism evidence="2 3">
    <name type="scientific">Stakelama saccharophila</name>
    <dbReference type="NCBI Taxonomy" id="3075605"/>
    <lineage>
        <taxon>Bacteria</taxon>
        <taxon>Pseudomonadati</taxon>
        <taxon>Pseudomonadota</taxon>
        <taxon>Alphaproteobacteria</taxon>
        <taxon>Sphingomonadales</taxon>
        <taxon>Sphingomonadaceae</taxon>
        <taxon>Stakelama</taxon>
    </lineage>
</organism>
<gene>
    <name evidence="2" type="ORF">RPR59_01010</name>
</gene>
<dbReference type="EMBL" id="CP135076">
    <property type="protein sequence ID" value="WNO53869.1"/>
    <property type="molecule type" value="Genomic_DNA"/>
</dbReference>
<feature type="domain" description="Mce/MlaD" evidence="1">
    <location>
        <begin position="38"/>
        <end position="113"/>
    </location>
</feature>